<evidence type="ECO:0000259" key="1">
    <source>
        <dbReference type="PROSITE" id="PS50020"/>
    </source>
</evidence>
<dbReference type="InterPro" id="IPR040633">
    <property type="entry name" value="Gal_mutarotas_3"/>
</dbReference>
<dbReference type="SUPFAM" id="SSF49265">
    <property type="entry name" value="Fibronectin type III"/>
    <property type="match status" value="1"/>
</dbReference>
<dbReference type="Pfam" id="PF18080">
    <property type="entry name" value="Gal_mutarotas_3"/>
    <property type="match status" value="1"/>
</dbReference>
<dbReference type="Proteomes" id="UP000430345">
    <property type="component" value="Unassembled WGS sequence"/>
</dbReference>
<dbReference type="InterPro" id="IPR008979">
    <property type="entry name" value="Galactose-bd-like_sf"/>
</dbReference>
<dbReference type="SUPFAM" id="SSF49785">
    <property type="entry name" value="Galactose-binding domain-like"/>
    <property type="match status" value="1"/>
</dbReference>
<dbReference type="Gene3D" id="2.60.40.10">
    <property type="entry name" value="Immunoglobulins"/>
    <property type="match status" value="1"/>
</dbReference>
<evidence type="ECO:0000313" key="4">
    <source>
        <dbReference type="Proteomes" id="UP000430345"/>
    </source>
</evidence>
<keyword evidence="4" id="KW-1185">Reference proteome</keyword>
<dbReference type="EMBL" id="WHJC01000178">
    <property type="protein sequence ID" value="MPQ44252.1"/>
    <property type="molecule type" value="Genomic_DNA"/>
</dbReference>
<feature type="domain" description="Fibronectin type-III" evidence="2">
    <location>
        <begin position="1520"/>
        <end position="1607"/>
    </location>
</feature>
<dbReference type="InterPro" id="IPR040502">
    <property type="entry name" value="GH101_dom-6"/>
</dbReference>
<dbReference type="InterPro" id="IPR025706">
    <property type="entry name" value="Endoa_GalNAc"/>
</dbReference>
<dbReference type="InterPro" id="IPR049314">
    <property type="entry name" value="GH101_dom-5"/>
</dbReference>
<comment type="caution">
    <text evidence="3">The sequence shown here is derived from an EMBL/GenBank/DDBJ whole genome shotgun (WGS) entry which is preliminary data.</text>
</comment>
<evidence type="ECO:0000313" key="3">
    <source>
        <dbReference type="EMBL" id="MPQ44252.1"/>
    </source>
</evidence>
<evidence type="ECO:0000259" key="2">
    <source>
        <dbReference type="PROSITE" id="PS50853"/>
    </source>
</evidence>
<dbReference type="PROSITE" id="PS50020">
    <property type="entry name" value="WW_DOMAIN_2"/>
    <property type="match status" value="1"/>
</dbReference>
<dbReference type="InterPro" id="IPR001202">
    <property type="entry name" value="WW_dom"/>
</dbReference>
<dbReference type="GO" id="GO:0030246">
    <property type="term" value="F:carbohydrate binding"/>
    <property type="evidence" value="ECO:0007669"/>
    <property type="project" value="InterPro"/>
</dbReference>
<dbReference type="Gene3D" id="2.60.120.870">
    <property type="match status" value="2"/>
</dbReference>
<feature type="domain" description="WW" evidence="1">
    <location>
        <begin position="1077"/>
        <end position="1111"/>
    </location>
</feature>
<dbReference type="Pfam" id="PF21466">
    <property type="entry name" value="GH101_dom-5"/>
    <property type="match status" value="1"/>
</dbReference>
<dbReference type="InterPro" id="IPR036116">
    <property type="entry name" value="FN3_sf"/>
</dbReference>
<organism evidence="3 4">
    <name type="scientific">Clostridium tarantellae</name>
    <dbReference type="NCBI Taxonomy" id="39493"/>
    <lineage>
        <taxon>Bacteria</taxon>
        <taxon>Bacillati</taxon>
        <taxon>Bacillota</taxon>
        <taxon>Clostridia</taxon>
        <taxon>Eubacteriales</taxon>
        <taxon>Clostridiaceae</taxon>
        <taxon>Clostridium</taxon>
    </lineage>
</organism>
<dbReference type="Pfam" id="PF17451">
    <property type="entry name" value="Glyco_hyd_101C"/>
    <property type="match status" value="1"/>
</dbReference>
<dbReference type="Pfam" id="PF17974">
    <property type="entry name" value="GalBD_like"/>
    <property type="match status" value="1"/>
</dbReference>
<dbReference type="PROSITE" id="PS50853">
    <property type="entry name" value="FN3"/>
    <property type="match status" value="1"/>
</dbReference>
<dbReference type="OrthoDB" id="1095434at2"/>
<dbReference type="GO" id="GO:0033926">
    <property type="term" value="F:endo-alpha-N-acetylgalactosaminidase activity"/>
    <property type="evidence" value="ECO:0007669"/>
    <property type="project" value="InterPro"/>
</dbReference>
<dbReference type="Gene3D" id="2.70.98.10">
    <property type="match status" value="1"/>
</dbReference>
<accession>A0A6I1MPV1</accession>
<dbReference type="Pfam" id="PF07532">
    <property type="entry name" value="Big_4"/>
    <property type="match status" value="1"/>
</dbReference>
<dbReference type="Pfam" id="PF00041">
    <property type="entry name" value="fn3"/>
    <property type="match status" value="1"/>
</dbReference>
<dbReference type="InterPro" id="IPR014718">
    <property type="entry name" value="GH-type_carb-bd"/>
</dbReference>
<dbReference type="Gene3D" id="2.60.120.260">
    <property type="entry name" value="Galactose-binding domain-like"/>
    <property type="match status" value="2"/>
</dbReference>
<dbReference type="InterPro" id="IPR013783">
    <property type="entry name" value="Ig-like_fold"/>
</dbReference>
<dbReference type="InterPro" id="IPR011081">
    <property type="entry name" value="Big_4"/>
</dbReference>
<evidence type="ECO:0008006" key="5">
    <source>
        <dbReference type="Google" id="ProtNLM"/>
    </source>
</evidence>
<dbReference type="SUPFAM" id="SSF49899">
    <property type="entry name" value="Concanavalin A-like lectins/glucanases"/>
    <property type="match status" value="1"/>
</dbReference>
<dbReference type="InterPro" id="IPR003961">
    <property type="entry name" value="FN3_dom"/>
</dbReference>
<dbReference type="SMART" id="SM00060">
    <property type="entry name" value="FN3"/>
    <property type="match status" value="1"/>
</dbReference>
<dbReference type="InterPro" id="IPR013320">
    <property type="entry name" value="ConA-like_dom_sf"/>
</dbReference>
<dbReference type="Gene3D" id="3.20.20.80">
    <property type="entry name" value="Glycosidases"/>
    <property type="match status" value="1"/>
</dbReference>
<proteinExistence type="predicted"/>
<protein>
    <recommendedName>
        <fullName evidence="5">Fibronectin type-III domain-containing protein</fullName>
    </recommendedName>
</protein>
<gene>
    <name evidence="3" type="ORF">GBZ86_10825</name>
</gene>
<name>A0A6I1MPV1_9CLOT</name>
<dbReference type="CDD" id="cd14244">
    <property type="entry name" value="GH_101_like"/>
    <property type="match status" value="1"/>
</dbReference>
<dbReference type="InterPro" id="IPR035364">
    <property type="entry name" value="Beta_sandwich_GH101"/>
</dbReference>
<reference evidence="3 4" key="1">
    <citation type="submission" date="2019-10" db="EMBL/GenBank/DDBJ databases">
        <title>The Genome Sequence of Clostridium tarantellae Isolated from Fish Brain.</title>
        <authorList>
            <person name="Bano L."/>
            <person name="Kiel M."/>
            <person name="Sales G."/>
            <person name="Doxey A.C."/>
            <person name="Mansfield M.J."/>
            <person name="Schiavone M."/>
            <person name="Rossetto O."/>
            <person name="Pirazzini M."/>
            <person name="Dobrindt U."/>
            <person name="Montecucco C."/>
        </authorList>
    </citation>
    <scope>NUCLEOTIDE SEQUENCE [LARGE SCALE GENOMIC DNA]</scope>
    <source>
        <strain evidence="3 4">DSM 3997</strain>
    </source>
</reference>
<dbReference type="Pfam" id="PF12905">
    <property type="entry name" value="Glyco_hydro_101"/>
    <property type="match status" value="1"/>
</dbReference>
<sequence>MKIKGETLMGKNSKPMSKKLAMIVAAAVVITQVASVTTPVFANANENLAQTETLNCDPYTIIFDGTENIDWKTFEGKGTAISNDGWLEFKRDSSGGNNYTIYDPNAPMLVDGEAEMVFKVGKDARFGIVVRPSEENYLMLGYDLNSNWRISTKNGGKDFTGPKLTAGEEYKLQVRYEGNHIKMILDSETIFDEEVNLDGMPINQGYGIGFKTWYGSTPSYVQYVKSGPLGSIIDCESKEVKSVEPVEVNSLVGVKPELPTRVKVTYVDESNGFEEVTWPYISKDKYTKPGTFEIEGSLIKDSTKKVPATITVREDGLVYTTDFNTPETSGNWTTSRGNATSTVENNRLKVALNGVTEIFDEASPNIVNGSLESKFEYNIDTGRLGFVFRYVDENNWSSICYDAGNWIWKNFSDGKETYGNFGSNNIPLEANTVYDIKLTFNDSNVGLWVNGEAVGEQSINAIPTVAGKIGLHGWGSNKNVYLDDITFKEIKDDLLAPPESGDPITIESEDMIVTLDTKFPKVTKYEWKADNEILDGEDEQLYIVEVNGKKQVPEITSNKIDEKTLEYTLNFENLNVVVKVNMFLKDDNILRMEITDVFEHGDFKVKTINFPDHSLASVRNTNGGEVSAVINDGSWNNIAEDFKSVNDYKNGNFGRAYAFVNDNRFSIGINNNVVEGGARAVVNVQEREDHRKAGLYNGTFIYREDSINGVEVKEEMPWSEIMIARDTNKDSEIDWQDAAILYRENMNVTQGAEYIPNSLSYIPFNIGSLAQSPFLRTADQIKKVSNYTDGFGQLILEKGYQGEGHDDVIADIGGHTGIRQGGKDDLNKLIEIGKDYNAQVGVHVNVTEYHLDAFELEVDNLQPGFKNGWGWKDESYYVDQRKDITSGELERRFNMLKEDHPDLGWIYIDVYTGNGWNAKELAKVINGHDWMLATEFNGPLEQQVTWTHWGGDPAYPNRGNESDIIRFIRNQEQDAYMADDMLKGGKHMLSGGWGTRHDLEGFYAIETFYNQTLPSKYMQHFEIMDWEDDGTTGHVKFNDGLEVKRENGIINMYQDEKLIATTPKNTINDRGIGKTTLFMPWTWEQLEGTEQNKVYHWNPYGGETTWNIPNIWEGATSVKVYELSDQGRTHTFDIPVVDGKVTIDAKQNIPYVVFPSDEVVKESRITTWGEGTLINDPGFDSENITDNWTVESTGDNTDHINRVNEKVERRSGNDITVVQGNNGADATLSQEITDLVPGETYSASVWVKLDGDRKVTLGVDCGGETSESTIDRQTNRVGVGEGFKWYNDKFTRMRVEFTVPEDITTAKLYLNVASDEDDSKVSIDDFRIWTNPHKEMEPTNKDGYVLYEDFENVDEGHGPFYMGRNLGTDNRTHFAEKNPDGDQYMNWVIDGRFSLKTNQQEGTTGEMLVTDQTTLQLKPNTKYEIGFKYTNKKDNLYSIALKSPTAGVLFDENLAPGQVTGRPEDGSAYSREVKEFKHEFTTGNANDYYLALEKVNGFDELILDNLYIKEVKVSDATPNKPTSFKTIESTDNSITLSWKAPKNTEIADYTIYKDGVEIAKVAGTEFTATDLKSNTLYGFKVVANGVNGKKSRPIALNARTLKTTKLSASILMNIKNLFS</sequence>
<dbReference type="CDD" id="cd00063">
    <property type="entry name" value="FN3"/>
    <property type="match status" value="1"/>
</dbReference>